<feature type="compositionally biased region" description="Low complexity" evidence="4">
    <location>
        <begin position="67"/>
        <end position="82"/>
    </location>
</feature>
<dbReference type="AlphaFoldDB" id="A0AAD3THI3"/>
<keyword evidence="2" id="KW-0863">Zinc-finger</keyword>
<feature type="transmembrane region" description="Helical" evidence="5">
    <location>
        <begin position="379"/>
        <end position="402"/>
    </location>
</feature>
<dbReference type="SUPFAM" id="SSF57850">
    <property type="entry name" value="RING/U-box"/>
    <property type="match status" value="1"/>
</dbReference>
<proteinExistence type="predicted"/>
<evidence type="ECO:0000256" key="2">
    <source>
        <dbReference type="ARBA" id="ARBA00022771"/>
    </source>
</evidence>
<keyword evidence="1" id="KW-0479">Metal-binding</keyword>
<feature type="region of interest" description="Disordered" evidence="4">
    <location>
        <begin position="130"/>
        <end position="163"/>
    </location>
</feature>
<dbReference type="SMART" id="SM00744">
    <property type="entry name" value="RINGv"/>
    <property type="match status" value="1"/>
</dbReference>
<evidence type="ECO:0000256" key="4">
    <source>
        <dbReference type="SAM" id="MobiDB-lite"/>
    </source>
</evidence>
<evidence type="ECO:0000256" key="3">
    <source>
        <dbReference type="ARBA" id="ARBA00022833"/>
    </source>
</evidence>
<dbReference type="Gene3D" id="3.30.40.10">
    <property type="entry name" value="Zinc/RING finger domain, C3HC4 (zinc finger)"/>
    <property type="match status" value="1"/>
</dbReference>
<evidence type="ECO:0000256" key="5">
    <source>
        <dbReference type="SAM" id="Phobius"/>
    </source>
</evidence>
<feature type="compositionally biased region" description="Low complexity" evidence="4">
    <location>
        <begin position="130"/>
        <end position="150"/>
    </location>
</feature>
<dbReference type="GO" id="GO:0008270">
    <property type="term" value="F:zinc ion binding"/>
    <property type="evidence" value="ECO:0007669"/>
    <property type="project" value="UniProtKB-KW"/>
</dbReference>
<accession>A0AAD3THI3</accession>
<dbReference type="InterPro" id="IPR011016">
    <property type="entry name" value="Znf_RING-CH"/>
</dbReference>
<dbReference type="PROSITE" id="PS51292">
    <property type="entry name" value="ZF_RING_CH"/>
    <property type="match status" value="1"/>
</dbReference>
<evidence type="ECO:0000313" key="7">
    <source>
        <dbReference type="EMBL" id="GMH29289.1"/>
    </source>
</evidence>
<feature type="transmembrane region" description="Helical" evidence="5">
    <location>
        <begin position="325"/>
        <end position="346"/>
    </location>
</feature>
<sequence length="418" mass="46081">MQTTQEIQGSGTRSSSQADLQLKLATEEVLSSGSSGKHPNLSLQIPPRPTDFYNEQGRLVLLQSQVSSKGSPSSSRGLLRGLSLKKKNTATVGERSSLLNSDSQDVSRSPILHNIMPKFSWQRCASLPVAPASESSPRASTPASARTASEQYKSRKGRVQNPVSRSLSVPVRNIVIVRSLSSASSKDHLQSDHTDEGEDDEEIPEEEAICRICLDACEAESTFKMECSCKGALRLVHEECLVKWFSIKRNRNCDVCGQEVSNLPVTLFRVPVSSQRNNANEQNHPAGNSQRRSAWQDFVVLMLISTICYFFFLEQLLIQDMKTQAIMIAGPFSFLLGLTASILAVILAIREYIWTFAAVEFALVAIIVRIFYSWLHLDTVSAIILSTLVGFGAAICLNSLYIHLFSWRVRVAGNSNPA</sequence>
<evidence type="ECO:0000313" key="8">
    <source>
        <dbReference type="Proteomes" id="UP001279734"/>
    </source>
</evidence>
<keyword evidence="5" id="KW-0472">Membrane</keyword>
<keyword evidence="3" id="KW-0862">Zinc</keyword>
<reference evidence="7" key="1">
    <citation type="submission" date="2023-05" db="EMBL/GenBank/DDBJ databases">
        <title>Nepenthes gracilis genome sequencing.</title>
        <authorList>
            <person name="Fukushima K."/>
        </authorList>
    </citation>
    <scope>NUCLEOTIDE SEQUENCE</scope>
    <source>
        <strain evidence="7">SING2019-196</strain>
    </source>
</reference>
<keyword evidence="5" id="KW-0812">Transmembrane</keyword>
<keyword evidence="8" id="KW-1185">Reference proteome</keyword>
<feature type="region of interest" description="Disordered" evidence="4">
    <location>
        <begin position="27"/>
        <end position="52"/>
    </location>
</feature>
<name>A0AAD3THI3_NEPGR</name>
<evidence type="ECO:0000259" key="6">
    <source>
        <dbReference type="PROSITE" id="PS51292"/>
    </source>
</evidence>
<evidence type="ECO:0000256" key="1">
    <source>
        <dbReference type="ARBA" id="ARBA00022723"/>
    </source>
</evidence>
<organism evidence="7 8">
    <name type="scientific">Nepenthes gracilis</name>
    <name type="common">Slender pitcher plant</name>
    <dbReference type="NCBI Taxonomy" id="150966"/>
    <lineage>
        <taxon>Eukaryota</taxon>
        <taxon>Viridiplantae</taxon>
        <taxon>Streptophyta</taxon>
        <taxon>Embryophyta</taxon>
        <taxon>Tracheophyta</taxon>
        <taxon>Spermatophyta</taxon>
        <taxon>Magnoliopsida</taxon>
        <taxon>eudicotyledons</taxon>
        <taxon>Gunneridae</taxon>
        <taxon>Pentapetalae</taxon>
        <taxon>Caryophyllales</taxon>
        <taxon>Nepenthaceae</taxon>
        <taxon>Nepenthes</taxon>
    </lineage>
</organism>
<dbReference type="PANTHER" id="PTHR46158:SF11">
    <property type="entry name" value="ZINC FINGER PROTEIN"/>
    <property type="match status" value="1"/>
</dbReference>
<feature type="transmembrane region" description="Helical" evidence="5">
    <location>
        <begin position="352"/>
        <end position="372"/>
    </location>
</feature>
<feature type="region of interest" description="Disordered" evidence="4">
    <location>
        <begin position="63"/>
        <end position="82"/>
    </location>
</feature>
<dbReference type="Proteomes" id="UP001279734">
    <property type="component" value="Unassembled WGS sequence"/>
</dbReference>
<feature type="compositionally biased region" description="Polar residues" evidence="4">
    <location>
        <begin position="29"/>
        <end position="43"/>
    </location>
</feature>
<protein>
    <recommendedName>
        <fullName evidence="6">RING-CH-type domain-containing protein</fullName>
    </recommendedName>
</protein>
<feature type="transmembrane region" description="Helical" evidence="5">
    <location>
        <begin position="294"/>
        <end position="313"/>
    </location>
</feature>
<dbReference type="InterPro" id="IPR013083">
    <property type="entry name" value="Znf_RING/FYVE/PHD"/>
</dbReference>
<gene>
    <name evidence="7" type="ORF">Nepgr_031132</name>
</gene>
<keyword evidence="5" id="KW-1133">Transmembrane helix</keyword>
<dbReference type="CDD" id="cd16495">
    <property type="entry name" value="RING_CH-C4HC3_MARCH"/>
    <property type="match status" value="1"/>
</dbReference>
<dbReference type="Pfam" id="PF12906">
    <property type="entry name" value="RINGv"/>
    <property type="match status" value="1"/>
</dbReference>
<feature type="domain" description="RING-CH-type" evidence="6">
    <location>
        <begin position="202"/>
        <end position="263"/>
    </location>
</feature>
<dbReference type="PANTHER" id="PTHR46158">
    <property type="entry name" value="OS02G0165000 PROTEIN"/>
    <property type="match status" value="1"/>
</dbReference>
<comment type="caution">
    <text evidence="7">The sequence shown here is derived from an EMBL/GenBank/DDBJ whole genome shotgun (WGS) entry which is preliminary data.</text>
</comment>
<dbReference type="EMBL" id="BSYO01000036">
    <property type="protein sequence ID" value="GMH29289.1"/>
    <property type="molecule type" value="Genomic_DNA"/>
</dbReference>